<evidence type="ECO:0000256" key="1">
    <source>
        <dbReference type="SAM" id="SignalP"/>
    </source>
</evidence>
<gene>
    <name evidence="3" type="ORF">HD596_006808</name>
</gene>
<dbReference type="Pfam" id="PF20009">
    <property type="entry name" value="GEVED"/>
    <property type="match status" value="1"/>
</dbReference>
<dbReference type="InterPro" id="IPR045474">
    <property type="entry name" value="GEVED"/>
</dbReference>
<keyword evidence="1" id="KW-0732">Signal</keyword>
<evidence type="ECO:0000313" key="3">
    <source>
        <dbReference type="EMBL" id="MBB5780052.1"/>
    </source>
</evidence>
<sequence length="404" mass="42032">MTMRPGGARTILHAVLACVVTVFAGVPGAVAADAPSSFTNAPATATGRTPSGVTVTVRKTMIGKTRVASAQVLTPSTWAPADEFLVPANAKMTAGFMDLYEDFAARPGGWSDVATLTFTFSRPVRDPHLHVFGTGGLSRDPRRGRDDYWPAIDLVGGTPATPAFSAAAGFPGYRVTADSIRPVEVRPVRSTTCGVVYTCGTAKVIGTVTSFTIRLSARDVRYGLGGPGPQLWAAFKLTLAEDDSDAPASYGAASHAITDSFLGTSVTADHLDEVSTAPRGVAAGTDEDDAVTGSTGSPVKIAVQDRTGTLTVPVRAGSPAYVTGWIDADRDGRFEADERATAQVAKDATAAELRWTLPATLRAGPAWMRLRLTARATVSPTGWADSGEVEDHPIELVVAADAAT</sequence>
<evidence type="ECO:0000259" key="2">
    <source>
        <dbReference type="Pfam" id="PF20009"/>
    </source>
</evidence>
<dbReference type="Proteomes" id="UP000579153">
    <property type="component" value="Unassembled WGS sequence"/>
</dbReference>
<keyword evidence="4" id="KW-1185">Reference proteome</keyword>
<evidence type="ECO:0000313" key="4">
    <source>
        <dbReference type="Proteomes" id="UP000579153"/>
    </source>
</evidence>
<feature type="signal peptide" evidence="1">
    <location>
        <begin position="1"/>
        <end position="31"/>
    </location>
</feature>
<dbReference type="AlphaFoldDB" id="A0A7W9GA71"/>
<feature type="domain" description="GEVED" evidence="2">
    <location>
        <begin position="321"/>
        <end position="394"/>
    </location>
</feature>
<dbReference type="EMBL" id="JACHMB010000001">
    <property type="protein sequence ID" value="MBB5780052.1"/>
    <property type="molecule type" value="Genomic_DNA"/>
</dbReference>
<feature type="chain" id="PRO_5031216992" description="GEVED domain-containing protein" evidence="1">
    <location>
        <begin position="32"/>
        <end position="404"/>
    </location>
</feature>
<organism evidence="3 4">
    <name type="scientific">Nonomuraea jabiensis</name>
    <dbReference type="NCBI Taxonomy" id="882448"/>
    <lineage>
        <taxon>Bacteria</taxon>
        <taxon>Bacillati</taxon>
        <taxon>Actinomycetota</taxon>
        <taxon>Actinomycetes</taxon>
        <taxon>Streptosporangiales</taxon>
        <taxon>Streptosporangiaceae</taxon>
        <taxon>Nonomuraea</taxon>
    </lineage>
</organism>
<comment type="caution">
    <text evidence="3">The sequence shown here is derived from an EMBL/GenBank/DDBJ whole genome shotgun (WGS) entry which is preliminary data.</text>
</comment>
<proteinExistence type="predicted"/>
<accession>A0A7W9GA71</accession>
<name>A0A7W9GA71_9ACTN</name>
<protein>
    <recommendedName>
        <fullName evidence="2">GEVED domain-containing protein</fullName>
    </recommendedName>
</protein>
<reference evidence="3 4" key="1">
    <citation type="submission" date="2020-08" db="EMBL/GenBank/DDBJ databases">
        <title>Sequencing the genomes of 1000 actinobacteria strains.</title>
        <authorList>
            <person name="Klenk H.-P."/>
        </authorList>
    </citation>
    <scope>NUCLEOTIDE SEQUENCE [LARGE SCALE GENOMIC DNA]</scope>
    <source>
        <strain evidence="3 4">DSM 45507</strain>
    </source>
</reference>